<evidence type="ECO:0000256" key="5">
    <source>
        <dbReference type="ARBA" id="ARBA00038268"/>
    </source>
</evidence>
<accession>A0A818J628</accession>
<gene>
    <name evidence="6" type="ORF">FME351_LOCUS18682</name>
    <name evidence="7" type="ORF">TSG867_LOCUS2213</name>
</gene>
<keyword evidence="3" id="KW-1133">Transmembrane helix</keyword>
<organism evidence="6 8">
    <name type="scientific">Rotaria socialis</name>
    <dbReference type="NCBI Taxonomy" id="392032"/>
    <lineage>
        <taxon>Eukaryota</taxon>
        <taxon>Metazoa</taxon>
        <taxon>Spiralia</taxon>
        <taxon>Gnathifera</taxon>
        <taxon>Rotifera</taxon>
        <taxon>Eurotatoria</taxon>
        <taxon>Bdelloidea</taxon>
        <taxon>Philodinida</taxon>
        <taxon>Philodinidae</taxon>
        <taxon>Rotaria</taxon>
    </lineage>
</organism>
<evidence type="ECO:0000256" key="4">
    <source>
        <dbReference type="ARBA" id="ARBA00023136"/>
    </source>
</evidence>
<evidence type="ECO:0000313" key="6">
    <source>
        <dbReference type="EMBL" id="CAF3535141.1"/>
    </source>
</evidence>
<protein>
    <submittedName>
        <fullName evidence="6">Uncharacterized protein</fullName>
    </submittedName>
</protein>
<dbReference type="InterPro" id="IPR051085">
    <property type="entry name" value="MB_O-acyltransferase"/>
</dbReference>
<comment type="subcellular location">
    <subcellularLocation>
        <location evidence="1">Membrane</location>
        <topology evidence="1">Multi-pass membrane protein</topology>
    </subcellularLocation>
</comment>
<name>A0A818J628_9BILA</name>
<dbReference type="EMBL" id="CAJOBQ010000057">
    <property type="protein sequence ID" value="CAF4236729.1"/>
    <property type="molecule type" value="Genomic_DNA"/>
</dbReference>
<dbReference type="PANTHER" id="PTHR13285">
    <property type="entry name" value="ACYLTRANSFERASE"/>
    <property type="match status" value="1"/>
</dbReference>
<evidence type="ECO:0000256" key="1">
    <source>
        <dbReference type="ARBA" id="ARBA00004141"/>
    </source>
</evidence>
<keyword evidence="4" id="KW-0472">Membrane</keyword>
<dbReference type="GO" id="GO:0016746">
    <property type="term" value="F:acyltransferase activity"/>
    <property type="evidence" value="ECO:0007669"/>
    <property type="project" value="TreeGrafter"/>
</dbReference>
<evidence type="ECO:0000313" key="8">
    <source>
        <dbReference type="Proteomes" id="UP000663869"/>
    </source>
</evidence>
<dbReference type="InterPro" id="IPR004299">
    <property type="entry name" value="MBOAT_fam"/>
</dbReference>
<keyword evidence="2" id="KW-0812">Transmembrane</keyword>
<dbReference type="AlphaFoldDB" id="A0A818J628"/>
<dbReference type="PANTHER" id="PTHR13285:SF23">
    <property type="entry name" value="TEICHOIC ACID D-ALANYLTRANSFERASE"/>
    <property type="match status" value="1"/>
</dbReference>
<dbReference type="Pfam" id="PF03062">
    <property type="entry name" value="MBOAT"/>
    <property type="match status" value="1"/>
</dbReference>
<dbReference type="EMBL" id="CAJNYU010002338">
    <property type="protein sequence ID" value="CAF3535141.1"/>
    <property type="molecule type" value="Genomic_DNA"/>
</dbReference>
<comment type="similarity">
    <text evidence="5">Belongs to the membrane-bound acyltransferase family. HHAT subfamily.</text>
</comment>
<evidence type="ECO:0000256" key="3">
    <source>
        <dbReference type="ARBA" id="ARBA00022989"/>
    </source>
</evidence>
<proteinExistence type="inferred from homology"/>
<dbReference type="GO" id="GO:0016020">
    <property type="term" value="C:membrane"/>
    <property type="evidence" value="ECO:0007669"/>
    <property type="project" value="UniProtKB-SubCell"/>
</dbReference>
<comment type="caution">
    <text evidence="6">The sequence shown here is derived from an EMBL/GenBank/DDBJ whole genome shotgun (WGS) entry which is preliminary data.</text>
</comment>
<evidence type="ECO:0000313" key="7">
    <source>
        <dbReference type="EMBL" id="CAF4236729.1"/>
    </source>
</evidence>
<evidence type="ECO:0000256" key="2">
    <source>
        <dbReference type="ARBA" id="ARBA00022692"/>
    </source>
</evidence>
<dbReference type="Proteomes" id="UP000663869">
    <property type="component" value="Unassembled WGS sequence"/>
</dbReference>
<sequence length="185" mass="21856">MLVANTVGAVVDIIFNLPLGKLDASHAWLDLLTYTLQIYFDFSGYSDMAIDLAHMFGIQFLEKFNYPYVSRSIREFRRRWYISFSNWFRNYLYISLGGNRVSESHIYLNLLTVFLRGGFWHGASWNFIIWGLFHEAFLVLERTTIFTYTLQKKIPEFPTFVYANCNIIGMDIFPIANCEPFDWIY</sequence>
<reference evidence="6" key="1">
    <citation type="submission" date="2021-02" db="EMBL/GenBank/DDBJ databases">
        <authorList>
            <person name="Nowell W R."/>
        </authorList>
    </citation>
    <scope>NUCLEOTIDE SEQUENCE</scope>
</reference>
<dbReference type="Proteomes" id="UP000663862">
    <property type="component" value="Unassembled WGS sequence"/>
</dbReference>